<accession>A0A395SBG3</accession>
<evidence type="ECO:0000313" key="2">
    <source>
        <dbReference type="Proteomes" id="UP000266152"/>
    </source>
</evidence>
<dbReference type="Proteomes" id="UP000266152">
    <property type="component" value="Unassembled WGS sequence"/>
</dbReference>
<reference evidence="1 2" key="1">
    <citation type="journal article" date="2018" name="PLoS Pathog.">
        <title>Evolution of structural diversity of trichothecenes, a family of toxins produced by plant pathogenic and entomopathogenic fungi.</title>
        <authorList>
            <person name="Proctor R.H."/>
            <person name="McCormick S.P."/>
            <person name="Kim H.S."/>
            <person name="Cardoza R.E."/>
            <person name="Stanley A.M."/>
            <person name="Lindo L."/>
            <person name="Kelly A."/>
            <person name="Brown D.W."/>
            <person name="Lee T."/>
            <person name="Vaughan M.M."/>
            <person name="Alexander N.J."/>
            <person name="Busman M."/>
            <person name="Gutierrez S."/>
        </authorList>
    </citation>
    <scope>NUCLEOTIDE SEQUENCE [LARGE SCALE GENOMIC DNA]</scope>
    <source>
        <strain evidence="1 2">NRRL 3299</strain>
    </source>
</reference>
<name>A0A395SBG3_FUSSP</name>
<dbReference type="EMBL" id="PXOF01000059">
    <property type="protein sequence ID" value="RGP69680.1"/>
    <property type="molecule type" value="Genomic_DNA"/>
</dbReference>
<comment type="caution">
    <text evidence="1">The sequence shown here is derived from an EMBL/GenBank/DDBJ whole genome shotgun (WGS) entry which is preliminary data.</text>
</comment>
<dbReference type="InterPro" id="IPR029058">
    <property type="entry name" value="AB_hydrolase_fold"/>
</dbReference>
<protein>
    <submittedName>
        <fullName evidence="1">Carboxylesterase family</fullName>
    </submittedName>
</protein>
<gene>
    <name evidence="1" type="ORF">FSPOR_4492</name>
</gene>
<sequence>MDNADFIPWIQNSVPGLTMSELRHLAHELYPPIFDGGLGYTNQGSRQMALWSEAVIDCNMVGISKIMNGHSYAFHITPGLHTQDLKYTFNDPQSPVFQPVAQDVLQTVLTSFTVSGFPELSSRYAIDFPSWGTEGNVVGINGQGVEKTLNAVNETRCAWWHRFHSGKAAQSSTWKH</sequence>
<dbReference type="SUPFAM" id="SSF53474">
    <property type="entry name" value="alpha/beta-Hydrolases"/>
    <property type="match status" value="1"/>
</dbReference>
<evidence type="ECO:0000313" key="1">
    <source>
        <dbReference type="EMBL" id="RGP69680.1"/>
    </source>
</evidence>
<dbReference type="Gene3D" id="3.40.50.1820">
    <property type="entry name" value="alpha/beta hydrolase"/>
    <property type="match status" value="1"/>
</dbReference>
<dbReference type="STRING" id="5514.A0A395SBG3"/>
<organism evidence="1 2">
    <name type="scientific">Fusarium sporotrichioides</name>
    <dbReference type="NCBI Taxonomy" id="5514"/>
    <lineage>
        <taxon>Eukaryota</taxon>
        <taxon>Fungi</taxon>
        <taxon>Dikarya</taxon>
        <taxon>Ascomycota</taxon>
        <taxon>Pezizomycotina</taxon>
        <taxon>Sordariomycetes</taxon>
        <taxon>Hypocreomycetidae</taxon>
        <taxon>Hypocreales</taxon>
        <taxon>Nectriaceae</taxon>
        <taxon>Fusarium</taxon>
    </lineage>
</organism>
<dbReference type="AlphaFoldDB" id="A0A395SBG3"/>
<keyword evidence="2" id="KW-1185">Reference proteome</keyword>
<proteinExistence type="predicted"/>